<dbReference type="InterPro" id="IPR028994">
    <property type="entry name" value="Integrin_alpha_N"/>
</dbReference>
<sequence length="575" mass="62687">MLATAAGSLRPIAANAQSAANMVWAFSPAENAQAVSRTPSSANFVDVTSKLGIHFKQEASPTSRKYLLETMGSGVALFDYDNDGRLDIFLGNGAEIDDPMPPGSIPKKTAPKYWNRLFHQKEDGTFEDVTEKAGLTGAGYTTGVAVGDYDNDGYEDLFVAGYGRNTLYHNNGDGTFTDVTASAGVEGSGWSTSAAWIDYDNDGKLDLIVARYMEWTFTDIYCGEQPESHRAYCHPKLFKPASILLYHNEGNGKFVEVAQKAGASRPCKGLGVAIADYDRDGWTDFVISNDAIPEGLFHNKGNGTFEEIGIVSGAAVDDNGATFSGMGVDFEDYNNDGWPDIIITDLANQRYALFTNTRDGTFEYSSDKTGLGTITREHSGWGVKFMDYDNDGWKDLFVVQAHVMDNIEVTTPNLHYRESPLLLHNEGGIKFTDVSASSGSLFQQKWASRSMAVGDINNDGRLDVVVTTNDGPAMVWMNETSNNNNWISLKLVGVKSNRDGIGARVKVVTDESDQFATVTTAGSYQSSGDRRVHFGLGQATMVKRIEISWPSRTVQVLNDVRSNQFLTITEATPGK</sequence>
<dbReference type="InterPro" id="IPR027039">
    <property type="entry name" value="Crtac1"/>
</dbReference>
<dbReference type="Pfam" id="PF07593">
    <property type="entry name" value="UnbV_ASPIC"/>
    <property type="match status" value="1"/>
</dbReference>
<dbReference type="PANTHER" id="PTHR16026:SF0">
    <property type="entry name" value="CARTILAGE ACIDIC PROTEIN 1"/>
    <property type="match status" value="1"/>
</dbReference>
<dbReference type="Proteomes" id="UP000238701">
    <property type="component" value="Unassembled WGS sequence"/>
</dbReference>
<dbReference type="InterPro" id="IPR011519">
    <property type="entry name" value="UnbV_ASPIC"/>
</dbReference>
<dbReference type="SUPFAM" id="SSF69318">
    <property type="entry name" value="Integrin alpha N-terminal domain"/>
    <property type="match status" value="1"/>
</dbReference>
<dbReference type="InterPro" id="IPR013517">
    <property type="entry name" value="FG-GAP"/>
</dbReference>
<feature type="domain" description="ASPIC/UnbV" evidence="2">
    <location>
        <begin position="500"/>
        <end position="567"/>
    </location>
</feature>
<name>A0A2U3KQC0_9BACT</name>
<evidence type="ECO:0000259" key="2">
    <source>
        <dbReference type="Pfam" id="PF07593"/>
    </source>
</evidence>
<evidence type="ECO:0000256" key="1">
    <source>
        <dbReference type="ARBA" id="ARBA00022729"/>
    </source>
</evidence>
<accession>A0A2U3KQC0</accession>
<protein>
    <submittedName>
        <fullName evidence="3">ASPIC/UnbV domain protein</fullName>
    </submittedName>
</protein>
<dbReference type="PANTHER" id="PTHR16026">
    <property type="entry name" value="CARTILAGE ACIDIC PROTEIN 1"/>
    <property type="match status" value="1"/>
</dbReference>
<keyword evidence="1" id="KW-0732">Signal</keyword>
<dbReference type="Pfam" id="PF13517">
    <property type="entry name" value="FG-GAP_3"/>
    <property type="match status" value="3"/>
</dbReference>
<dbReference type="EMBL" id="OMOD01000134">
    <property type="protein sequence ID" value="SPF41865.1"/>
    <property type="molecule type" value="Genomic_DNA"/>
</dbReference>
<organism evidence="3 4">
    <name type="scientific">Candidatus Sulfotelmatobacter kueseliae</name>
    <dbReference type="NCBI Taxonomy" id="2042962"/>
    <lineage>
        <taxon>Bacteria</taxon>
        <taxon>Pseudomonadati</taxon>
        <taxon>Acidobacteriota</taxon>
        <taxon>Terriglobia</taxon>
        <taxon>Terriglobales</taxon>
        <taxon>Candidatus Korobacteraceae</taxon>
        <taxon>Candidatus Sulfotelmatobacter</taxon>
    </lineage>
</organism>
<gene>
    <name evidence="3" type="ORF">SBA1_400010</name>
</gene>
<dbReference type="Gene3D" id="2.130.10.130">
    <property type="entry name" value="Integrin alpha, N-terminal"/>
    <property type="match status" value="2"/>
</dbReference>
<reference evidence="4" key="1">
    <citation type="submission" date="2018-02" db="EMBL/GenBank/DDBJ databases">
        <authorList>
            <person name="Hausmann B."/>
        </authorList>
    </citation>
    <scope>NUCLEOTIDE SEQUENCE [LARGE SCALE GENOMIC DNA]</scope>
    <source>
        <strain evidence="4">Peat soil MAG SbA1</strain>
    </source>
</reference>
<evidence type="ECO:0000313" key="3">
    <source>
        <dbReference type="EMBL" id="SPF41865.1"/>
    </source>
</evidence>
<evidence type="ECO:0000313" key="4">
    <source>
        <dbReference type="Proteomes" id="UP000238701"/>
    </source>
</evidence>
<dbReference type="AlphaFoldDB" id="A0A2U3KQC0"/>
<proteinExistence type="predicted"/>